<dbReference type="Proteomes" id="UP000298416">
    <property type="component" value="Unassembled WGS sequence"/>
</dbReference>
<sequence length="296" mass="33581">MGSCLSCESRWTSSPTVAKKWKFSTITSFEQNNNEDKRLHRGHNYFSLNRPTEIASLFSQQGKKAMLALEKFGSTTKDSKNELNKFGSRTEYTTFYDGLGPQGHMVAKRIRDFLPLKLSEHWEVKILRKIGSNFETNPNCVCGTTSVTLVTKGKDLTIGNSEESRAVLGMRDANNAFVPVQLSVGEDEFVLLTTAGVRTLCSYSFHCPLLIHFSQVWDKLLNEDVISTVANSPSRLCAARAVVNVVFDKWMRTYRLSKVDAIDCPVVCLFLNEPRQRNTRPHVCSRPEQFLERLWL</sequence>
<dbReference type="Gene3D" id="3.60.40.10">
    <property type="entry name" value="PPM-type phosphatase domain"/>
    <property type="match status" value="1"/>
</dbReference>
<gene>
    <name evidence="1" type="ORF">SASPL_146451</name>
</gene>
<evidence type="ECO:0000313" key="1">
    <source>
        <dbReference type="EMBL" id="KAG6392238.1"/>
    </source>
</evidence>
<reference evidence="1" key="1">
    <citation type="submission" date="2018-01" db="EMBL/GenBank/DDBJ databases">
        <authorList>
            <person name="Mao J.F."/>
        </authorList>
    </citation>
    <scope>NUCLEOTIDE SEQUENCE</scope>
    <source>
        <strain evidence="1">Huo1</strain>
        <tissue evidence="1">Leaf</tissue>
    </source>
</reference>
<comment type="caution">
    <text evidence="1">The sequence shown here is derived from an EMBL/GenBank/DDBJ whole genome shotgun (WGS) entry which is preliminary data.</text>
</comment>
<dbReference type="PANTHER" id="PTHR47992">
    <property type="entry name" value="PROTEIN PHOSPHATASE"/>
    <property type="match status" value="1"/>
</dbReference>
<keyword evidence="2" id="KW-1185">Reference proteome</keyword>
<dbReference type="InterPro" id="IPR015655">
    <property type="entry name" value="PP2C"/>
</dbReference>
<dbReference type="GO" id="GO:0004722">
    <property type="term" value="F:protein serine/threonine phosphatase activity"/>
    <property type="evidence" value="ECO:0007669"/>
    <property type="project" value="InterPro"/>
</dbReference>
<proteinExistence type="predicted"/>
<organism evidence="1">
    <name type="scientific">Salvia splendens</name>
    <name type="common">Scarlet sage</name>
    <dbReference type="NCBI Taxonomy" id="180675"/>
    <lineage>
        <taxon>Eukaryota</taxon>
        <taxon>Viridiplantae</taxon>
        <taxon>Streptophyta</taxon>
        <taxon>Embryophyta</taxon>
        <taxon>Tracheophyta</taxon>
        <taxon>Spermatophyta</taxon>
        <taxon>Magnoliopsida</taxon>
        <taxon>eudicotyledons</taxon>
        <taxon>Gunneridae</taxon>
        <taxon>Pentapetalae</taxon>
        <taxon>asterids</taxon>
        <taxon>lamiids</taxon>
        <taxon>Lamiales</taxon>
        <taxon>Lamiaceae</taxon>
        <taxon>Nepetoideae</taxon>
        <taxon>Mentheae</taxon>
        <taxon>Salviinae</taxon>
        <taxon>Salvia</taxon>
        <taxon>Salvia subgen. Calosphace</taxon>
        <taxon>core Calosphace</taxon>
    </lineage>
</organism>
<dbReference type="InterPro" id="IPR036457">
    <property type="entry name" value="PPM-type-like_dom_sf"/>
</dbReference>
<evidence type="ECO:0000313" key="2">
    <source>
        <dbReference type="Proteomes" id="UP000298416"/>
    </source>
</evidence>
<dbReference type="EMBL" id="PNBA02000018">
    <property type="protein sequence ID" value="KAG6392238.1"/>
    <property type="molecule type" value="Genomic_DNA"/>
</dbReference>
<dbReference type="AlphaFoldDB" id="A0A8X8WDA5"/>
<protein>
    <submittedName>
        <fullName evidence="1">Uncharacterized protein</fullName>
    </submittedName>
</protein>
<accession>A0A8X8WDA5</accession>
<reference evidence="1" key="2">
    <citation type="submission" date="2020-08" db="EMBL/GenBank/DDBJ databases">
        <title>Plant Genome Project.</title>
        <authorList>
            <person name="Zhang R.-G."/>
        </authorList>
    </citation>
    <scope>NUCLEOTIDE SEQUENCE</scope>
    <source>
        <strain evidence="1">Huo1</strain>
        <tissue evidence="1">Leaf</tissue>
    </source>
</reference>
<name>A0A8X8WDA5_SALSN</name>
<dbReference type="SUPFAM" id="SSF81606">
    <property type="entry name" value="PP2C-like"/>
    <property type="match status" value="1"/>
</dbReference>